<dbReference type="Proteomes" id="UP000187203">
    <property type="component" value="Unassembled WGS sequence"/>
</dbReference>
<evidence type="ECO:0000313" key="1">
    <source>
        <dbReference type="EMBL" id="OMO94429.1"/>
    </source>
</evidence>
<protein>
    <submittedName>
        <fullName evidence="1">Uncharacterized protein</fullName>
    </submittedName>
</protein>
<organism evidence="1 2">
    <name type="scientific">Corchorus olitorius</name>
    <dbReference type="NCBI Taxonomy" id="93759"/>
    <lineage>
        <taxon>Eukaryota</taxon>
        <taxon>Viridiplantae</taxon>
        <taxon>Streptophyta</taxon>
        <taxon>Embryophyta</taxon>
        <taxon>Tracheophyta</taxon>
        <taxon>Spermatophyta</taxon>
        <taxon>Magnoliopsida</taxon>
        <taxon>eudicotyledons</taxon>
        <taxon>Gunneridae</taxon>
        <taxon>Pentapetalae</taxon>
        <taxon>rosids</taxon>
        <taxon>malvids</taxon>
        <taxon>Malvales</taxon>
        <taxon>Malvaceae</taxon>
        <taxon>Grewioideae</taxon>
        <taxon>Apeibeae</taxon>
        <taxon>Corchorus</taxon>
    </lineage>
</organism>
<gene>
    <name evidence="1" type="ORF">COLO4_16339</name>
</gene>
<evidence type="ECO:0000313" key="2">
    <source>
        <dbReference type="Proteomes" id="UP000187203"/>
    </source>
</evidence>
<accession>A0A1R3JHU8</accession>
<keyword evidence="2" id="KW-1185">Reference proteome</keyword>
<dbReference type="AlphaFoldDB" id="A0A1R3JHU8"/>
<dbReference type="EMBL" id="AWUE01016051">
    <property type="protein sequence ID" value="OMO94429.1"/>
    <property type="molecule type" value="Genomic_DNA"/>
</dbReference>
<reference evidence="2" key="1">
    <citation type="submission" date="2013-09" db="EMBL/GenBank/DDBJ databases">
        <title>Corchorus olitorius genome sequencing.</title>
        <authorList>
            <person name="Alam M."/>
            <person name="Haque M.S."/>
            <person name="Islam M.S."/>
            <person name="Emdad E.M."/>
            <person name="Islam M.M."/>
            <person name="Ahmed B."/>
            <person name="Halim A."/>
            <person name="Hossen Q.M.M."/>
            <person name="Hossain M.Z."/>
            <person name="Ahmed R."/>
            <person name="Khan M.M."/>
            <person name="Islam R."/>
            <person name="Rashid M.M."/>
            <person name="Khan S.A."/>
            <person name="Rahman M.S."/>
            <person name="Alam M."/>
            <person name="Yahiya A.S."/>
            <person name="Khan M.S."/>
            <person name="Azam M.S."/>
            <person name="Haque T."/>
            <person name="Lashkar M.Z.H."/>
            <person name="Akhand A.I."/>
            <person name="Morshed G."/>
            <person name="Roy S."/>
            <person name="Uddin K.S."/>
            <person name="Rabeya T."/>
            <person name="Hossain A.S."/>
            <person name="Chowdhury A."/>
            <person name="Snigdha A.R."/>
            <person name="Mortoza M.S."/>
            <person name="Matin S.A."/>
            <person name="Hoque S.M.E."/>
            <person name="Islam M.K."/>
            <person name="Roy D.K."/>
            <person name="Haider R."/>
            <person name="Moosa M.M."/>
            <person name="Elias S.M."/>
            <person name="Hasan A.M."/>
            <person name="Jahan S."/>
            <person name="Shafiuddin M."/>
            <person name="Mahmood N."/>
            <person name="Shommy N.S."/>
        </authorList>
    </citation>
    <scope>NUCLEOTIDE SEQUENCE [LARGE SCALE GENOMIC DNA]</scope>
    <source>
        <strain evidence="2">cv. O-4</strain>
    </source>
</reference>
<name>A0A1R3JHU8_9ROSI</name>
<comment type="caution">
    <text evidence="1">The sequence shown here is derived from an EMBL/GenBank/DDBJ whole genome shotgun (WGS) entry which is preliminary data.</text>
</comment>
<sequence length="45" mass="5103">MGESRASSGIRANVGVHVWDVRMGCPCGLIRYFLSLYWIRTTFPV</sequence>
<proteinExistence type="predicted"/>